<dbReference type="InterPro" id="IPR049947">
    <property type="entry name" value="Cu_Am_Ox_Cu-bd"/>
</dbReference>
<evidence type="ECO:0000313" key="7">
    <source>
        <dbReference type="Proteomes" id="UP000248301"/>
    </source>
</evidence>
<dbReference type="AlphaFoldDB" id="A0A318PQ43"/>
<dbReference type="Pfam" id="PF01179">
    <property type="entry name" value="Cu_amine_oxid"/>
    <property type="match status" value="1"/>
</dbReference>
<dbReference type="EMBL" id="NKUF01000055">
    <property type="protein sequence ID" value="PYD61372.1"/>
    <property type="molecule type" value="Genomic_DNA"/>
</dbReference>
<dbReference type="PROSITE" id="PS01165">
    <property type="entry name" value="COPPER_AMINE_OXID_2"/>
    <property type="match status" value="1"/>
</dbReference>
<dbReference type="InterPro" id="IPR000269">
    <property type="entry name" value="Cu_amine_oxidase"/>
</dbReference>
<dbReference type="EC" id="1.4.3.-" evidence="4"/>
<comment type="caution">
    <text evidence="6">The sequence shown here is derived from an EMBL/GenBank/DDBJ whole genome shotgun (WGS) entry which is preliminary data.</text>
</comment>
<protein>
    <recommendedName>
        <fullName evidence="4">Amine oxidase</fullName>
        <ecNumber evidence="4">1.4.3.-</ecNumber>
    </recommendedName>
</protein>
<comment type="similarity">
    <text evidence="4">Belongs to the copper/topaquinone oxidase family.</text>
</comment>
<dbReference type="GO" id="GO:0009308">
    <property type="term" value="P:amine metabolic process"/>
    <property type="evidence" value="ECO:0007669"/>
    <property type="project" value="UniProtKB-UniRule"/>
</dbReference>
<keyword evidence="4" id="KW-0801">TPQ</keyword>
<sequence length="86" mass="9750">MWVRKLLHNGRQPQKNSNLVVWHTFGHTHICKPEDMPIMSVEYAGFMLKPVQFFSSNPTMDLPAAKDNKSVQDGLSGCCQNECKNS</sequence>
<organism evidence="6 7">
    <name type="scientific">Gluconacetobacter entanii</name>
    <dbReference type="NCBI Taxonomy" id="108528"/>
    <lineage>
        <taxon>Bacteria</taxon>
        <taxon>Pseudomonadati</taxon>
        <taxon>Pseudomonadota</taxon>
        <taxon>Alphaproteobacteria</taxon>
        <taxon>Acetobacterales</taxon>
        <taxon>Acetobacteraceae</taxon>
        <taxon>Gluconacetobacter</taxon>
    </lineage>
</organism>
<feature type="domain" description="Copper amine oxidase catalytic" evidence="5">
    <location>
        <begin position="12"/>
        <end position="60"/>
    </location>
</feature>
<dbReference type="Gene3D" id="2.70.98.20">
    <property type="entry name" value="Copper amine oxidase, catalytic domain"/>
    <property type="match status" value="1"/>
</dbReference>
<dbReference type="SUPFAM" id="SSF49998">
    <property type="entry name" value="Amine oxidase catalytic domain"/>
    <property type="match status" value="1"/>
</dbReference>
<dbReference type="InterPro" id="IPR015798">
    <property type="entry name" value="Cu_amine_oxidase_C"/>
</dbReference>
<comment type="cofactor">
    <cofactor evidence="1">
        <name>Cu cation</name>
        <dbReference type="ChEBI" id="CHEBI:23378"/>
    </cofactor>
</comment>
<dbReference type="GO" id="GO:0005507">
    <property type="term" value="F:copper ion binding"/>
    <property type="evidence" value="ECO:0007669"/>
    <property type="project" value="InterPro"/>
</dbReference>
<comment type="PTM">
    <text evidence="4">Topaquinone (TPQ) is generated by copper-dependent autoxidation of a specific tyrosyl residue.</text>
</comment>
<evidence type="ECO:0000259" key="5">
    <source>
        <dbReference type="Pfam" id="PF01179"/>
    </source>
</evidence>
<dbReference type="PANTHER" id="PTHR10638">
    <property type="entry name" value="COPPER AMINE OXIDASE"/>
    <property type="match status" value="1"/>
</dbReference>
<dbReference type="GO" id="GO:0048038">
    <property type="term" value="F:quinone binding"/>
    <property type="evidence" value="ECO:0007669"/>
    <property type="project" value="InterPro"/>
</dbReference>
<evidence type="ECO:0000256" key="2">
    <source>
        <dbReference type="ARBA" id="ARBA00011738"/>
    </source>
</evidence>
<evidence type="ECO:0000256" key="3">
    <source>
        <dbReference type="ARBA" id="ARBA00048032"/>
    </source>
</evidence>
<keyword evidence="4" id="KW-0479">Metal-binding</keyword>
<dbReference type="GO" id="GO:0008131">
    <property type="term" value="F:primary methylamine oxidase activity"/>
    <property type="evidence" value="ECO:0007669"/>
    <property type="project" value="UniProtKB-EC"/>
</dbReference>
<reference evidence="6 7" key="1">
    <citation type="submission" date="2017-07" db="EMBL/GenBank/DDBJ databases">
        <title>A draft genome sequence of Gluconacetobacter entanii LTH 4560.</title>
        <authorList>
            <person name="Skraban J."/>
            <person name="Cleenwerck I."/>
            <person name="Vandamme P."/>
            <person name="Trcek J."/>
        </authorList>
    </citation>
    <scope>NUCLEOTIDE SEQUENCE [LARGE SCALE GENOMIC DNA]</scope>
    <source>
        <strain evidence="6 7">LTH 4560</strain>
    </source>
</reference>
<gene>
    <name evidence="6" type="ORF">CFR72_14660</name>
</gene>
<keyword evidence="4" id="KW-0186">Copper</keyword>
<proteinExistence type="inferred from homology"/>
<dbReference type="InterPro" id="IPR036460">
    <property type="entry name" value="Cu_amine_oxidase_C_sf"/>
</dbReference>
<keyword evidence="4" id="KW-0560">Oxidoreductase</keyword>
<evidence type="ECO:0000256" key="4">
    <source>
        <dbReference type="RuleBase" id="RU000672"/>
    </source>
</evidence>
<evidence type="ECO:0000313" key="6">
    <source>
        <dbReference type="EMBL" id="PYD61372.1"/>
    </source>
</evidence>
<comment type="cofactor">
    <cofactor evidence="4">
        <name>Cu cation</name>
        <dbReference type="ChEBI" id="CHEBI:23378"/>
    </cofactor>
    <text evidence="4">Contains 1 topaquinone per subunit.</text>
</comment>
<name>A0A318PQ43_9PROT</name>
<accession>A0A318PQ43</accession>
<evidence type="ECO:0000256" key="1">
    <source>
        <dbReference type="ARBA" id="ARBA00001935"/>
    </source>
</evidence>
<comment type="catalytic activity">
    <reaction evidence="3">
        <text>a primary methyl amine + O2 + H2O = an aldehyde + H2O2 + NH4(+)</text>
        <dbReference type="Rhea" id="RHEA:16153"/>
        <dbReference type="ChEBI" id="CHEBI:15377"/>
        <dbReference type="ChEBI" id="CHEBI:15379"/>
        <dbReference type="ChEBI" id="CHEBI:16240"/>
        <dbReference type="ChEBI" id="CHEBI:17478"/>
        <dbReference type="ChEBI" id="CHEBI:28938"/>
        <dbReference type="ChEBI" id="CHEBI:228804"/>
        <dbReference type="EC" id="1.4.3.21"/>
    </reaction>
</comment>
<comment type="subunit">
    <text evidence="2">Homodimer.</text>
</comment>
<dbReference type="Proteomes" id="UP000248301">
    <property type="component" value="Unassembled WGS sequence"/>
</dbReference>
<dbReference type="PANTHER" id="PTHR10638:SF86">
    <property type="entry name" value="COPPER AMINE OXIDASE 1-RELATED"/>
    <property type="match status" value="1"/>
</dbReference>